<name>A0A8T4J520_9ACTN</name>
<feature type="compositionally biased region" description="Basic and acidic residues" evidence="1">
    <location>
        <begin position="52"/>
        <end position="74"/>
    </location>
</feature>
<feature type="region of interest" description="Disordered" evidence="1">
    <location>
        <begin position="30"/>
        <end position="107"/>
    </location>
</feature>
<accession>A0A8T4J520</accession>
<dbReference type="Pfam" id="PF20087">
    <property type="entry name" value="DUF6479"/>
    <property type="match status" value="1"/>
</dbReference>
<organism evidence="3 4">
    <name type="scientific">Streptomyces daliensis</name>
    <dbReference type="NCBI Taxonomy" id="299421"/>
    <lineage>
        <taxon>Bacteria</taxon>
        <taxon>Bacillati</taxon>
        <taxon>Actinomycetota</taxon>
        <taxon>Actinomycetes</taxon>
        <taxon>Kitasatosporales</taxon>
        <taxon>Streptomycetaceae</taxon>
        <taxon>Streptomyces</taxon>
    </lineage>
</organism>
<sequence>MLVGIAPFAVGLVVVVALILAVAYGIRLRSRGDSRPSGPVPPHPDEPVVYESGRREPDEIPRDGGRLLPHELKEYGNTGSRPAEDDEAPKWSEGSSGGFGSGGPGRT</sequence>
<evidence type="ECO:0000256" key="2">
    <source>
        <dbReference type="SAM" id="Phobius"/>
    </source>
</evidence>
<dbReference type="InterPro" id="IPR045513">
    <property type="entry name" value="DUF6479"/>
</dbReference>
<evidence type="ECO:0000313" key="4">
    <source>
        <dbReference type="Proteomes" id="UP000675554"/>
    </source>
</evidence>
<dbReference type="Proteomes" id="UP000675554">
    <property type="component" value="Unassembled WGS sequence"/>
</dbReference>
<evidence type="ECO:0000313" key="3">
    <source>
        <dbReference type="EMBL" id="MBR7679065.1"/>
    </source>
</evidence>
<dbReference type="EMBL" id="JAGSMN010002222">
    <property type="protein sequence ID" value="MBR7679065.1"/>
    <property type="molecule type" value="Genomic_DNA"/>
</dbReference>
<feature type="compositionally biased region" description="Gly residues" evidence="1">
    <location>
        <begin position="95"/>
        <end position="107"/>
    </location>
</feature>
<keyword evidence="4" id="KW-1185">Reference proteome</keyword>
<feature type="transmembrane region" description="Helical" evidence="2">
    <location>
        <begin position="6"/>
        <end position="26"/>
    </location>
</feature>
<keyword evidence="2" id="KW-0812">Transmembrane</keyword>
<dbReference type="AlphaFoldDB" id="A0A8T4J520"/>
<comment type="caution">
    <text evidence="3">The sequence shown here is derived from an EMBL/GenBank/DDBJ whole genome shotgun (WGS) entry which is preliminary data.</text>
</comment>
<evidence type="ECO:0000256" key="1">
    <source>
        <dbReference type="SAM" id="MobiDB-lite"/>
    </source>
</evidence>
<keyword evidence="2" id="KW-1133">Transmembrane helix</keyword>
<keyword evidence="2" id="KW-0472">Membrane</keyword>
<protein>
    <recommendedName>
        <fullName evidence="5">Secreted protein</fullName>
    </recommendedName>
</protein>
<gene>
    <name evidence="3" type="ORF">KDA82_40270</name>
</gene>
<evidence type="ECO:0008006" key="5">
    <source>
        <dbReference type="Google" id="ProtNLM"/>
    </source>
</evidence>
<reference evidence="3" key="1">
    <citation type="submission" date="2021-04" db="EMBL/GenBank/DDBJ databases">
        <title>Sequencing of actinobacteria type strains.</title>
        <authorList>
            <person name="Nguyen G.-S."/>
            <person name="Wentzel A."/>
        </authorList>
    </citation>
    <scope>NUCLEOTIDE SEQUENCE</scope>
    <source>
        <strain evidence="3">DSM 42095</strain>
    </source>
</reference>
<proteinExistence type="predicted"/>